<dbReference type="SMART" id="SM00866">
    <property type="entry name" value="UTRA"/>
    <property type="match status" value="1"/>
</dbReference>
<dbReference type="Gene3D" id="3.40.1410.10">
    <property type="entry name" value="Chorismate lyase-like"/>
    <property type="match status" value="1"/>
</dbReference>
<dbReference type="Pfam" id="PF00392">
    <property type="entry name" value="GntR"/>
    <property type="match status" value="1"/>
</dbReference>
<keyword evidence="2" id="KW-0238">DNA-binding</keyword>
<dbReference type="InterPro" id="IPR000524">
    <property type="entry name" value="Tscrpt_reg_HTH_GntR"/>
</dbReference>
<evidence type="ECO:0000256" key="3">
    <source>
        <dbReference type="ARBA" id="ARBA00023163"/>
    </source>
</evidence>
<keyword evidence="6" id="KW-1185">Reference proteome</keyword>
<dbReference type="GO" id="GO:0045892">
    <property type="term" value="P:negative regulation of DNA-templated transcription"/>
    <property type="evidence" value="ECO:0007669"/>
    <property type="project" value="TreeGrafter"/>
</dbReference>
<dbReference type="PANTHER" id="PTHR44846:SF1">
    <property type="entry name" value="MANNOSYL-D-GLYCERATE TRANSPORT_METABOLISM SYSTEM REPRESSOR MNGR-RELATED"/>
    <property type="match status" value="1"/>
</dbReference>
<dbReference type="PATRIC" id="fig|1156913.3.peg.5049"/>
<dbReference type="SUPFAM" id="SSF64288">
    <property type="entry name" value="Chorismate lyase-like"/>
    <property type="match status" value="1"/>
</dbReference>
<dbReference type="CDD" id="cd07377">
    <property type="entry name" value="WHTH_GntR"/>
    <property type="match status" value="1"/>
</dbReference>
<dbReference type="PROSITE" id="PS50949">
    <property type="entry name" value="HTH_GNTR"/>
    <property type="match status" value="1"/>
</dbReference>
<dbReference type="GO" id="GO:0003677">
    <property type="term" value="F:DNA binding"/>
    <property type="evidence" value="ECO:0007669"/>
    <property type="project" value="UniProtKB-KW"/>
</dbReference>
<dbReference type="GO" id="GO:0003700">
    <property type="term" value="F:DNA-binding transcription factor activity"/>
    <property type="evidence" value="ECO:0007669"/>
    <property type="project" value="InterPro"/>
</dbReference>
<dbReference type="InterPro" id="IPR050679">
    <property type="entry name" value="Bact_HTH_transcr_reg"/>
</dbReference>
<feature type="domain" description="HTH gntR-type" evidence="4">
    <location>
        <begin position="2"/>
        <end position="68"/>
    </location>
</feature>
<dbReference type="PANTHER" id="PTHR44846">
    <property type="entry name" value="MANNOSYL-D-GLYCERATE TRANSPORT/METABOLISM SYSTEM REPRESSOR MNGR-RELATED"/>
    <property type="match status" value="1"/>
</dbReference>
<evidence type="ECO:0000256" key="1">
    <source>
        <dbReference type="ARBA" id="ARBA00023015"/>
    </source>
</evidence>
<evidence type="ECO:0000313" key="5">
    <source>
        <dbReference type="EMBL" id="AGM07548.1"/>
    </source>
</evidence>
<dbReference type="Pfam" id="PF07702">
    <property type="entry name" value="UTRA"/>
    <property type="match status" value="1"/>
</dbReference>
<dbReference type="SUPFAM" id="SSF46785">
    <property type="entry name" value="Winged helix' DNA-binding domain"/>
    <property type="match status" value="1"/>
</dbReference>
<dbReference type="HOGENOM" id="CLU_063236_2_3_11"/>
<dbReference type="AlphaFoldDB" id="R4TAM2"/>
<dbReference type="PRINTS" id="PR00035">
    <property type="entry name" value="HTHGNTR"/>
</dbReference>
<proteinExistence type="predicted"/>
<evidence type="ECO:0000256" key="2">
    <source>
        <dbReference type="ARBA" id="ARBA00023125"/>
    </source>
</evidence>
<keyword evidence="3" id="KW-0804">Transcription</keyword>
<gene>
    <name evidence="5" type="ORF">AORI_4964</name>
</gene>
<organism evidence="5 6">
    <name type="scientific">Amycolatopsis keratiniphila</name>
    <dbReference type="NCBI Taxonomy" id="129921"/>
    <lineage>
        <taxon>Bacteria</taxon>
        <taxon>Bacillati</taxon>
        <taxon>Actinomycetota</taxon>
        <taxon>Actinomycetes</taxon>
        <taxon>Pseudonocardiales</taxon>
        <taxon>Pseudonocardiaceae</taxon>
        <taxon>Amycolatopsis</taxon>
        <taxon>Amycolatopsis japonica group</taxon>
    </lineage>
</organism>
<keyword evidence="1" id="KW-0805">Transcription regulation</keyword>
<dbReference type="KEGG" id="aoi:AORI_4964"/>
<accession>R4TAM2</accession>
<evidence type="ECO:0000313" key="6">
    <source>
        <dbReference type="Proteomes" id="UP000013968"/>
    </source>
</evidence>
<dbReference type="InterPro" id="IPR011663">
    <property type="entry name" value="UTRA"/>
</dbReference>
<reference evidence="5 6" key="1">
    <citation type="journal article" date="2013" name="BMC Genomics">
        <title>ContigScape: a Cytoscape plugin facilitating microbial genome gap closing.</title>
        <authorList>
            <person name="Tang B."/>
            <person name="Wang Q."/>
            <person name="Yang M."/>
            <person name="Xie F."/>
            <person name="Zhu Y."/>
            <person name="Zhuo Y."/>
            <person name="Wang S."/>
            <person name="Gao H."/>
            <person name="Ding X."/>
            <person name="Zhang L."/>
            <person name="Zhao G."/>
            <person name="Zheng H."/>
        </authorList>
    </citation>
    <scope>NUCLEOTIDE SEQUENCE [LARGE SCALE GENOMIC DNA]</scope>
    <source>
        <strain evidence="5 6">HCCB10007</strain>
    </source>
</reference>
<protein>
    <submittedName>
        <fullName evidence="5">GntR family transcriptional regulator</fullName>
    </submittedName>
</protein>
<name>R4TAM2_9PSEU</name>
<dbReference type="Proteomes" id="UP000013968">
    <property type="component" value="Chromosome"/>
</dbReference>
<dbReference type="Gene3D" id="1.10.10.10">
    <property type="entry name" value="Winged helix-like DNA-binding domain superfamily/Winged helix DNA-binding domain"/>
    <property type="match status" value="1"/>
</dbReference>
<dbReference type="InterPro" id="IPR028978">
    <property type="entry name" value="Chorismate_lyase_/UTRA_dom_sf"/>
</dbReference>
<dbReference type="EMBL" id="CP003410">
    <property type="protein sequence ID" value="AGM07548.1"/>
    <property type="molecule type" value="Genomic_DNA"/>
</dbReference>
<dbReference type="InterPro" id="IPR036390">
    <property type="entry name" value="WH_DNA-bd_sf"/>
</dbReference>
<dbReference type="InterPro" id="IPR036388">
    <property type="entry name" value="WH-like_DNA-bd_sf"/>
</dbReference>
<sequence>MVMRRTEVKDRLRQLIERRQPGEVLPSERALSTEIGVSRPTLRAAIDELERDGLVVREHGRGTFTAPRKISQDLLPATGGEQFAPPAEGHWTSRVIDFATTPAGARLGKRLEVSPGHVLVAVTRVRVVEEAPMAIERILVPRDLVPDITAAGFESGSFYELLRTRYEVVPATAVQIIEPTVTDPDESGLLGVPQHSPALLFERTTRDDGGRVIEYTRSIYRGDRYRITSHLTFDHTSG</sequence>
<evidence type="ECO:0000259" key="4">
    <source>
        <dbReference type="PROSITE" id="PS50949"/>
    </source>
</evidence>
<dbReference type="SMART" id="SM00345">
    <property type="entry name" value="HTH_GNTR"/>
    <property type="match status" value="1"/>
</dbReference>